<dbReference type="Proteomes" id="UP001161757">
    <property type="component" value="Unassembled WGS sequence"/>
</dbReference>
<evidence type="ECO:0000313" key="10">
    <source>
        <dbReference type="Proteomes" id="UP001161757"/>
    </source>
</evidence>
<organism evidence="9 10">
    <name type="scientific">Exophiala dermatitidis</name>
    <name type="common">Black yeast-like fungus</name>
    <name type="synonym">Wangiella dermatitidis</name>
    <dbReference type="NCBI Taxonomy" id="5970"/>
    <lineage>
        <taxon>Eukaryota</taxon>
        <taxon>Fungi</taxon>
        <taxon>Dikarya</taxon>
        <taxon>Ascomycota</taxon>
        <taxon>Pezizomycotina</taxon>
        <taxon>Eurotiomycetes</taxon>
        <taxon>Chaetothyriomycetidae</taxon>
        <taxon>Chaetothyriales</taxon>
        <taxon>Herpotrichiellaceae</taxon>
        <taxon>Exophiala</taxon>
    </lineage>
</organism>
<dbReference type="SUPFAM" id="SSF53756">
    <property type="entry name" value="UDP-Glycosyltransferase/glycogen phosphorylase"/>
    <property type="match status" value="1"/>
</dbReference>
<dbReference type="InterPro" id="IPR007235">
    <property type="entry name" value="Glyco_trans_28_C"/>
</dbReference>
<accession>A0AAN6EPT3</accession>
<protein>
    <recommendedName>
        <fullName evidence="3 7">UDP-N-acetylglucosamine transferase subunit ALG13</fullName>
        <ecNumber evidence="2 7">2.4.1.141</ecNumber>
    </recommendedName>
    <alternativeName>
        <fullName evidence="5 7">Asparagine-linked glycosylation protein 13</fullName>
    </alternativeName>
</protein>
<evidence type="ECO:0000256" key="6">
    <source>
        <dbReference type="ARBA" id="ARBA00048184"/>
    </source>
</evidence>
<keyword evidence="7 9" id="KW-0328">Glycosyltransferase</keyword>
<gene>
    <name evidence="7 9" type="primary">ALG13</name>
    <name evidence="9" type="ORF">HRR80_006950</name>
</gene>
<comment type="subcellular location">
    <subcellularLocation>
        <location evidence="7">Endoplasmic reticulum</location>
    </subcellularLocation>
</comment>
<dbReference type="Pfam" id="PF04101">
    <property type="entry name" value="Glyco_tran_28_C"/>
    <property type="match status" value="1"/>
</dbReference>
<dbReference type="PANTHER" id="PTHR47043">
    <property type="entry name" value="UDP-N-ACETYLGLUCOSAMINE TRANSFERASE SUBUNIT ALG13"/>
    <property type="match status" value="1"/>
</dbReference>
<dbReference type="GO" id="GO:0006488">
    <property type="term" value="P:dolichol-linked oligosaccharide biosynthetic process"/>
    <property type="evidence" value="ECO:0007669"/>
    <property type="project" value="TreeGrafter"/>
</dbReference>
<name>A0AAN6EPT3_EXODE</name>
<comment type="subunit">
    <text evidence="1 7">Heterodimer with ALG14 to form a functional enzyme.</text>
</comment>
<keyword evidence="7 9" id="KW-0808">Transferase</keyword>
<dbReference type="PANTHER" id="PTHR47043:SF1">
    <property type="entry name" value="UDP-N-ACETYLGLUCOSAMINE TRANSFERASE SUBUNIT ALG13"/>
    <property type="match status" value="1"/>
</dbReference>
<dbReference type="GO" id="GO:0004577">
    <property type="term" value="F:N-acetylglucosaminyldiphosphodolichol N-acetylglucosaminyltransferase activity"/>
    <property type="evidence" value="ECO:0007669"/>
    <property type="project" value="UniProtKB-EC"/>
</dbReference>
<dbReference type="Gene3D" id="3.40.50.2000">
    <property type="entry name" value="Glycogen Phosphorylase B"/>
    <property type="match status" value="1"/>
</dbReference>
<sequence>MWAWMNAPGRTLLTLDMAEQASSVHGPKRCFVTIGATASFSSLIRRVLEPEFIDELQRASYTELRVQYGDHEGEKIFQAKTKELREARALDRFEITGFGFNKAGLREEMIAAKGQSIDIEGMVISHAGSGSILDGLRVGVPLVVVPNTDLLHNHQVELAEVLAEQQYVVYGKLDNLSAAIGEVETLRRNMRKWPPLRSGEVKYKNGLADVMAEEMGWQLD</sequence>
<evidence type="ECO:0000256" key="7">
    <source>
        <dbReference type="RuleBase" id="RU362128"/>
    </source>
</evidence>
<reference evidence="9" key="1">
    <citation type="submission" date="2023-01" db="EMBL/GenBank/DDBJ databases">
        <title>Exophiala dermititidis isolated from Cystic Fibrosis Patient.</title>
        <authorList>
            <person name="Kurbessoian T."/>
            <person name="Crocker A."/>
            <person name="Murante D."/>
            <person name="Hogan D.A."/>
            <person name="Stajich J.E."/>
        </authorList>
    </citation>
    <scope>NUCLEOTIDE SEQUENCE</scope>
    <source>
        <strain evidence="9">Ex8</strain>
    </source>
</reference>
<comment type="catalytic activity">
    <reaction evidence="6">
        <text>an N-acetyl-alpha-D-glucosaminyl-diphospho-di-trans,poly-cis-dolichol + UDP-N-acetyl-alpha-D-glucosamine = an N,N'-diacetylchitobiosyl-diphospho-di-trans,poly-cis-dolichol + UDP + H(+)</text>
        <dbReference type="Rhea" id="RHEA:23380"/>
        <dbReference type="Rhea" id="RHEA-COMP:19507"/>
        <dbReference type="Rhea" id="RHEA-COMP:19510"/>
        <dbReference type="ChEBI" id="CHEBI:15378"/>
        <dbReference type="ChEBI" id="CHEBI:57269"/>
        <dbReference type="ChEBI" id="CHEBI:57705"/>
        <dbReference type="ChEBI" id="CHEBI:58223"/>
        <dbReference type="ChEBI" id="CHEBI:58427"/>
        <dbReference type="EC" id="2.4.1.141"/>
    </reaction>
</comment>
<proteinExistence type="inferred from homology"/>
<comment type="caution">
    <text evidence="9">The sequence shown here is derived from an EMBL/GenBank/DDBJ whole genome shotgun (WGS) entry which is preliminary data.</text>
</comment>
<keyword evidence="7" id="KW-0256">Endoplasmic reticulum</keyword>
<evidence type="ECO:0000256" key="5">
    <source>
        <dbReference type="ARBA" id="ARBA00032061"/>
    </source>
</evidence>
<evidence type="ECO:0000256" key="2">
    <source>
        <dbReference type="ARBA" id="ARBA00012614"/>
    </source>
</evidence>
<comment type="similarity">
    <text evidence="7">Belongs to the glycosyltransferase 28 family.</text>
</comment>
<evidence type="ECO:0000256" key="3">
    <source>
        <dbReference type="ARBA" id="ARBA00017468"/>
    </source>
</evidence>
<dbReference type="EC" id="2.4.1.141" evidence="2 7"/>
<dbReference type="InterPro" id="IPR052474">
    <property type="entry name" value="UDP-GlcNAc_transferase"/>
</dbReference>
<evidence type="ECO:0000256" key="4">
    <source>
        <dbReference type="ARBA" id="ARBA00024804"/>
    </source>
</evidence>
<evidence type="ECO:0000313" key="9">
    <source>
        <dbReference type="EMBL" id="KAJ8989226.1"/>
    </source>
</evidence>
<evidence type="ECO:0000259" key="8">
    <source>
        <dbReference type="Pfam" id="PF04101"/>
    </source>
</evidence>
<dbReference type="EMBL" id="JAJGCB010000015">
    <property type="protein sequence ID" value="KAJ8989226.1"/>
    <property type="molecule type" value="Genomic_DNA"/>
</dbReference>
<dbReference type="AlphaFoldDB" id="A0AAN6EPT3"/>
<feature type="domain" description="Glycosyl transferase family 28 C-terminal" evidence="8">
    <location>
        <begin position="30"/>
        <end position="183"/>
    </location>
</feature>
<comment type="function">
    <text evidence="4 7">Involved in protein N-glycosylation. Essential for the second step of the dolichol-linked oligosaccharide pathway.</text>
</comment>
<dbReference type="GO" id="GO:0043541">
    <property type="term" value="C:UDP-N-acetylglucosamine transferase complex"/>
    <property type="evidence" value="ECO:0007669"/>
    <property type="project" value="TreeGrafter"/>
</dbReference>
<evidence type="ECO:0000256" key="1">
    <source>
        <dbReference type="ARBA" id="ARBA00011198"/>
    </source>
</evidence>